<dbReference type="EMBL" id="AZMM01017140">
    <property type="protein sequence ID" value="ETJ27022.1"/>
    <property type="molecule type" value="Genomic_DNA"/>
</dbReference>
<keyword evidence="2" id="KW-0808">Transferase</keyword>
<protein>
    <submittedName>
        <fullName evidence="2">Glucose-1-phosphate thymidylyltransferase</fullName>
    </submittedName>
</protein>
<proteinExistence type="predicted"/>
<dbReference type="InterPro" id="IPR005835">
    <property type="entry name" value="NTP_transferase_dom"/>
</dbReference>
<comment type="caution">
    <text evidence="2">The sequence shown here is derived from an EMBL/GenBank/DDBJ whole genome shotgun (WGS) entry which is preliminary data.</text>
</comment>
<reference evidence="2" key="1">
    <citation type="submission" date="2013-12" db="EMBL/GenBank/DDBJ databases">
        <title>A Varibaculum cambriense genome reconstructed from a premature infant gut community with otherwise low bacterial novelty that shifts toward anaerobic metabolism during the third week of life.</title>
        <authorList>
            <person name="Brown C.T."/>
            <person name="Sharon I."/>
            <person name="Thomas B.C."/>
            <person name="Castelle C.J."/>
            <person name="Morowitz M.J."/>
            <person name="Banfield J.F."/>
        </authorList>
    </citation>
    <scope>NUCLEOTIDE SEQUENCE</scope>
</reference>
<dbReference type="InterPro" id="IPR029044">
    <property type="entry name" value="Nucleotide-diphossugar_trans"/>
</dbReference>
<accession>W1X9H8</accession>
<dbReference type="GO" id="GO:0016740">
    <property type="term" value="F:transferase activity"/>
    <property type="evidence" value="ECO:0007669"/>
    <property type="project" value="UniProtKB-KW"/>
</dbReference>
<evidence type="ECO:0000313" key="2">
    <source>
        <dbReference type="EMBL" id="ETJ27022.1"/>
    </source>
</evidence>
<organism evidence="2">
    <name type="scientific">human gut metagenome</name>
    <dbReference type="NCBI Taxonomy" id="408170"/>
    <lineage>
        <taxon>unclassified sequences</taxon>
        <taxon>metagenomes</taxon>
        <taxon>organismal metagenomes</taxon>
    </lineage>
</organism>
<dbReference type="AlphaFoldDB" id="W1X9H8"/>
<dbReference type="SUPFAM" id="SSF53448">
    <property type="entry name" value="Nucleotide-diphospho-sugar transferases"/>
    <property type="match status" value="1"/>
</dbReference>
<dbReference type="Pfam" id="PF00483">
    <property type="entry name" value="NTP_transferase"/>
    <property type="match status" value="1"/>
</dbReference>
<sequence>MKDPERFGVVEFDDNMNAISIEEKPEQHVLTMQLQDFISMTMT</sequence>
<feature type="non-terminal residue" evidence="2">
    <location>
        <position position="43"/>
    </location>
</feature>
<gene>
    <name evidence="2" type="ORF">Q604_UNBC17140G0001</name>
</gene>
<name>W1X9H8_9ZZZZ</name>
<evidence type="ECO:0000259" key="1">
    <source>
        <dbReference type="Pfam" id="PF00483"/>
    </source>
</evidence>
<feature type="domain" description="Nucleotidyl transferase" evidence="1">
    <location>
        <begin position="2"/>
        <end position="39"/>
    </location>
</feature>